<dbReference type="SUPFAM" id="SSF48498">
    <property type="entry name" value="Tetracyclin repressor-like, C-terminal domain"/>
    <property type="match status" value="1"/>
</dbReference>
<dbReference type="EMBL" id="PJMY01000001">
    <property type="protein sequence ID" value="PKV99936.1"/>
    <property type="molecule type" value="Genomic_DNA"/>
</dbReference>
<evidence type="ECO:0000256" key="2">
    <source>
        <dbReference type="PROSITE-ProRule" id="PRU00335"/>
    </source>
</evidence>
<dbReference type="InterPro" id="IPR009057">
    <property type="entry name" value="Homeodomain-like_sf"/>
</dbReference>
<feature type="domain" description="HTH tetR-type" evidence="3">
    <location>
        <begin position="7"/>
        <end position="67"/>
    </location>
</feature>
<dbReference type="InterPro" id="IPR001647">
    <property type="entry name" value="HTH_TetR"/>
</dbReference>
<dbReference type="GO" id="GO:0003700">
    <property type="term" value="F:DNA-binding transcription factor activity"/>
    <property type="evidence" value="ECO:0007669"/>
    <property type="project" value="TreeGrafter"/>
</dbReference>
<dbReference type="PROSITE" id="PS50977">
    <property type="entry name" value="HTH_TETR_2"/>
    <property type="match status" value="1"/>
</dbReference>
<dbReference type="Gene3D" id="1.10.357.10">
    <property type="entry name" value="Tetracycline Repressor, domain 2"/>
    <property type="match status" value="1"/>
</dbReference>
<dbReference type="Pfam" id="PF00440">
    <property type="entry name" value="TetR_N"/>
    <property type="match status" value="1"/>
</dbReference>
<name>A0A2N3X1D7_9PSEU</name>
<organism evidence="4 5">
    <name type="scientific">Amycolatopsis echigonensis</name>
    <dbReference type="NCBI Taxonomy" id="2576905"/>
    <lineage>
        <taxon>Bacteria</taxon>
        <taxon>Bacillati</taxon>
        <taxon>Actinomycetota</taxon>
        <taxon>Actinomycetes</taxon>
        <taxon>Pseudonocardiales</taxon>
        <taxon>Pseudonocardiaceae</taxon>
        <taxon>Amycolatopsis</taxon>
    </lineage>
</organism>
<evidence type="ECO:0000313" key="4">
    <source>
        <dbReference type="EMBL" id="PKV99936.1"/>
    </source>
</evidence>
<proteinExistence type="predicted"/>
<dbReference type="Proteomes" id="UP000233750">
    <property type="component" value="Unassembled WGS sequence"/>
</dbReference>
<dbReference type="RefSeq" id="WP_244194436.1">
    <property type="nucleotide sequence ID" value="NZ_JACJHR010000076.1"/>
</dbReference>
<dbReference type="InterPro" id="IPR036271">
    <property type="entry name" value="Tet_transcr_reg_TetR-rel_C_sf"/>
</dbReference>
<dbReference type="InterPro" id="IPR050109">
    <property type="entry name" value="HTH-type_TetR-like_transc_reg"/>
</dbReference>
<dbReference type="SUPFAM" id="SSF46689">
    <property type="entry name" value="Homeodomain-like"/>
    <property type="match status" value="1"/>
</dbReference>
<sequence>MPRVSAVERRQDFVNAAMEVIASRGIDGATTRRIAEQAQAPLATLHYCYNSKEDLFADVYEFVGSRFQAVLDGSDPHSGLAETARQLLRGVLSCYFESHTFAAATLELFSWAQRQSENRGLGVYERAFETMRGILRKAAPGDQLSSEAIEDIVNVITSLADGFALNWLTRGDDSLADDKINLVTAVLDSWLADRIAQEATAR</sequence>
<evidence type="ECO:0000256" key="1">
    <source>
        <dbReference type="ARBA" id="ARBA00023125"/>
    </source>
</evidence>
<evidence type="ECO:0000259" key="3">
    <source>
        <dbReference type="PROSITE" id="PS50977"/>
    </source>
</evidence>
<gene>
    <name evidence="4" type="ORF">ATK30_0008</name>
</gene>
<protein>
    <submittedName>
        <fullName evidence="4">TetR family transcriptional regulator</fullName>
    </submittedName>
</protein>
<dbReference type="PANTHER" id="PTHR30055:SF219">
    <property type="entry name" value="TRANSCRIPTIONAL REGULATORY PROTEIN"/>
    <property type="match status" value="1"/>
</dbReference>
<feature type="DNA-binding region" description="H-T-H motif" evidence="2">
    <location>
        <begin position="30"/>
        <end position="49"/>
    </location>
</feature>
<accession>A0A2N3X1D7</accession>
<dbReference type="GO" id="GO:0000976">
    <property type="term" value="F:transcription cis-regulatory region binding"/>
    <property type="evidence" value="ECO:0007669"/>
    <property type="project" value="TreeGrafter"/>
</dbReference>
<evidence type="ECO:0000313" key="5">
    <source>
        <dbReference type="Proteomes" id="UP000233750"/>
    </source>
</evidence>
<reference evidence="4 5" key="1">
    <citation type="submission" date="2017-12" db="EMBL/GenBank/DDBJ databases">
        <title>Sequencing the genomes of 1000 Actinobacteria strains.</title>
        <authorList>
            <person name="Klenk H.-P."/>
        </authorList>
    </citation>
    <scope>NUCLEOTIDE SEQUENCE [LARGE SCALE GENOMIC DNA]</scope>
    <source>
        <strain evidence="4 5">DSM 45165</strain>
    </source>
</reference>
<comment type="caution">
    <text evidence="4">The sequence shown here is derived from an EMBL/GenBank/DDBJ whole genome shotgun (WGS) entry which is preliminary data.</text>
</comment>
<keyword evidence="1 2" id="KW-0238">DNA-binding</keyword>
<dbReference type="PANTHER" id="PTHR30055">
    <property type="entry name" value="HTH-TYPE TRANSCRIPTIONAL REGULATOR RUTR"/>
    <property type="match status" value="1"/>
</dbReference>
<keyword evidence="5" id="KW-1185">Reference proteome</keyword>
<dbReference type="AlphaFoldDB" id="A0A2N3X1D7"/>